<sequence length="274" mass="29559">MEVSGKTDDVATDGVTRHFSVPERPMKSITLFSRKFLRGSWAFLLMATVTALGCQAEKEGLSSRQFQIVGDKPACCETEAATKSGATSAGATEAESSSESSVAQVTGEEGGKAMAIRITSPAFQSGQPIPKKYTGEGADVSPPLEWSGVPEGTQELALICDDPDAPTPEPWVHWVLYKIPPDVTKLPEDLPKTPKLENPPGALQGKNSWTSGQTIGYRGPMPPPGHGRHRYYFRIYALNTKLNLPPGATKKELMNAMKGHILAEGELMGTYERK</sequence>
<dbReference type="InterPro" id="IPR005247">
    <property type="entry name" value="YbhB_YbcL/LppC-like"/>
</dbReference>
<evidence type="ECO:0000313" key="2">
    <source>
        <dbReference type="EMBL" id="ASV77061.1"/>
    </source>
</evidence>
<gene>
    <name evidence="2" type="ORF">THTE_4460</name>
</gene>
<proteinExistence type="predicted"/>
<dbReference type="PANTHER" id="PTHR30289:SF1">
    <property type="entry name" value="PEBP (PHOSPHATIDYLETHANOLAMINE-BINDING PROTEIN) FAMILY PROTEIN"/>
    <property type="match status" value="1"/>
</dbReference>
<evidence type="ECO:0000313" key="3">
    <source>
        <dbReference type="Proteomes" id="UP000215086"/>
    </source>
</evidence>
<accession>A0A286RM92</accession>
<dbReference type="EMBL" id="CP018477">
    <property type="protein sequence ID" value="ASV77061.1"/>
    <property type="molecule type" value="Genomic_DNA"/>
</dbReference>
<dbReference type="Pfam" id="PF01161">
    <property type="entry name" value="PBP"/>
    <property type="match status" value="1"/>
</dbReference>
<evidence type="ECO:0000256" key="1">
    <source>
        <dbReference type="SAM" id="MobiDB-lite"/>
    </source>
</evidence>
<dbReference type="InterPro" id="IPR036610">
    <property type="entry name" value="PEBP-like_sf"/>
</dbReference>
<dbReference type="AlphaFoldDB" id="A0A286RM92"/>
<keyword evidence="3" id="KW-1185">Reference proteome</keyword>
<evidence type="ECO:0008006" key="4">
    <source>
        <dbReference type="Google" id="ProtNLM"/>
    </source>
</evidence>
<dbReference type="KEGG" id="ttf:THTE_4460"/>
<dbReference type="PANTHER" id="PTHR30289">
    <property type="entry name" value="UNCHARACTERIZED PROTEIN YBCL-RELATED"/>
    <property type="match status" value="1"/>
</dbReference>
<dbReference type="NCBIfam" id="TIGR00481">
    <property type="entry name" value="YbhB/YbcL family Raf kinase inhibitor-like protein"/>
    <property type="match status" value="1"/>
</dbReference>
<name>A0A286RM92_9BACT</name>
<protein>
    <recommendedName>
        <fullName evidence="4">Phospholipid-binding protein</fullName>
    </recommendedName>
</protein>
<dbReference type="CDD" id="cd00865">
    <property type="entry name" value="PEBP_bact_arch"/>
    <property type="match status" value="1"/>
</dbReference>
<dbReference type="Proteomes" id="UP000215086">
    <property type="component" value="Chromosome"/>
</dbReference>
<dbReference type="InterPro" id="IPR008914">
    <property type="entry name" value="PEBP"/>
</dbReference>
<organism evidence="2 3">
    <name type="scientific">Thermogutta terrifontis</name>
    <dbReference type="NCBI Taxonomy" id="1331910"/>
    <lineage>
        <taxon>Bacteria</taxon>
        <taxon>Pseudomonadati</taxon>
        <taxon>Planctomycetota</taxon>
        <taxon>Planctomycetia</taxon>
        <taxon>Pirellulales</taxon>
        <taxon>Thermoguttaceae</taxon>
        <taxon>Thermogutta</taxon>
    </lineage>
</organism>
<dbReference type="Gene3D" id="3.90.280.10">
    <property type="entry name" value="PEBP-like"/>
    <property type="match status" value="1"/>
</dbReference>
<feature type="region of interest" description="Disordered" evidence="1">
    <location>
        <begin position="83"/>
        <end position="109"/>
    </location>
</feature>
<dbReference type="SUPFAM" id="SSF49777">
    <property type="entry name" value="PEBP-like"/>
    <property type="match status" value="1"/>
</dbReference>
<feature type="compositionally biased region" description="Low complexity" evidence="1">
    <location>
        <begin position="83"/>
        <end position="106"/>
    </location>
</feature>
<reference evidence="2 3" key="1">
    <citation type="journal article" name="Front. Microbiol.">
        <title>Sugar Metabolism of the First Thermophilic Planctomycete Thermogutta terrifontis: Comparative Genomic and Transcriptomic Approaches.</title>
        <authorList>
            <person name="Elcheninov A.G."/>
            <person name="Menzel P."/>
            <person name="Gudbergsdottir S.R."/>
            <person name="Slesarev A.I."/>
            <person name="Kadnikov V.V."/>
            <person name="Krogh A."/>
            <person name="Bonch-Osmolovskaya E.A."/>
            <person name="Peng X."/>
            <person name="Kublanov I.V."/>
        </authorList>
    </citation>
    <scope>NUCLEOTIDE SEQUENCE [LARGE SCALE GENOMIC DNA]</scope>
    <source>
        <strain evidence="2 3">R1</strain>
    </source>
</reference>